<feature type="region of interest" description="Disordered" evidence="1">
    <location>
        <begin position="259"/>
        <end position="291"/>
    </location>
</feature>
<dbReference type="EMBL" id="JAZDWU010000009">
    <property type="protein sequence ID" value="KAK9991248.1"/>
    <property type="molecule type" value="Genomic_DNA"/>
</dbReference>
<evidence type="ECO:0000313" key="3">
    <source>
        <dbReference type="Proteomes" id="UP001459277"/>
    </source>
</evidence>
<dbReference type="Proteomes" id="UP001459277">
    <property type="component" value="Unassembled WGS sequence"/>
</dbReference>
<reference evidence="2 3" key="1">
    <citation type="submission" date="2024-01" db="EMBL/GenBank/DDBJ databases">
        <title>A telomere-to-telomere, gap-free genome of sweet tea (Lithocarpus litseifolius).</title>
        <authorList>
            <person name="Zhou J."/>
        </authorList>
    </citation>
    <scope>NUCLEOTIDE SEQUENCE [LARGE SCALE GENOMIC DNA]</scope>
    <source>
        <strain evidence="2">Zhou-2022a</strain>
        <tissue evidence="2">Leaf</tissue>
    </source>
</reference>
<gene>
    <name evidence="2" type="ORF">SO802_026233</name>
</gene>
<feature type="region of interest" description="Disordered" evidence="1">
    <location>
        <begin position="207"/>
        <end position="247"/>
    </location>
</feature>
<feature type="compositionally biased region" description="Basic and acidic residues" evidence="1">
    <location>
        <begin position="107"/>
        <end position="139"/>
    </location>
</feature>
<proteinExistence type="predicted"/>
<feature type="compositionally biased region" description="Basic and acidic residues" evidence="1">
    <location>
        <begin position="89"/>
        <end position="98"/>
    </location>
</feature>
<accession>A0AAW2C150</accession>
<feature type="compositionally biased region" description="Polar residues" evidence="1">
    <location>
        <begin position="179"/>
        <end position="188"/>
    </location>
</feature>
<evidence type="ECO:0000313" key="2">
    <source>
        <dbReference type="EMBL" id="KAK9991248.1"/>
    </source>
</evidence>
<keyword evidence="3" id="KW-1185">Reference proteome</keyword>
<feature type="compositionally biased region" description="Basic and acidic residues" evidence="1">
    <location>
        <begin position="268"/>
        <end position="291"/>
    </location>
</feature>
<dbReference type="AlphaFoldDB" id="A0AAW2C150"/>
<protein>
    <submittedName>
        <fullName evidence="2">Uncharacterized protein</fullName>
    </submittedName>
</protein>
<comment type="caution">
    <text evidence="2">The sequence shown here is derived from an EMBL/GenBank/DDBJ whole genome shotgun (WGS) entry which is preliminary data.</text>
</comment>
<feature type="compositionally biased region" description="Basic and acidic residues" evidence="1">
    <location>
        <begin position="33"/>
        <end position="67"/>
    </location>
</feature>
<name>A0AAW2C150_9ROSI</name>
<feature type="region of interest" description="Disordered" evidence="1">
    <location>
        <begin position="1"/>
        <end position="188"/>
    </location>
</feature>
<organism evidence="2 3">
    <name type="scientific">Lithocarpus litseifolius</name>
    <dbReference type="NCBI Taxonomy" id="425828"/>
    <lineage>
        <taxon>Eukaryota</taxon>
        <taxon>Viridiplantae</taxon>
        <taxon>Streptophyta</taxon>
        <taxon>Embryophyta</taxon>
        <taxon>Tracheophyta</taxon>
        <taxon>Spermatophyta</taxon>
        <taxon>Magnoliopsida</taxon>
        <taxon>eudicotyledons</taxon>
        <taxon>Gunneridae</taxon>
        <taxon>Pentapetalae</taxon>
        <taxon>rosids</taxon>
        <taxon>fabids</taxon>
        <taxon>Fagales</taxon>
        <taxon>Fagaceae</taxon>
        <taxon>Lithocarpus</taxon>
    </lineage>
</organism>
<evidence type="ECO:0000256" key="1">
    <source>
        <dbReference type="SAM" id="MobiDB-lite"/>
    </source>
</evidence>
<sequence length="291" mass="31457">MGGCATKPKVLKEASAPEPAKEEKLGDAVEPLKPQEDLTVKATEKIDIAKEVEDQEGEREGDKSKEIVDDDKVDEQGNKRRSLSLLFKQNEEGKDSRGDGNPAVEPLKQEEPSVDKKPIDESETKLSKVEKSEIPRVQDVDAQNPETPVEVTLAPVVDTQKHETPVELTPIPVVDAQESETPVRQTHLSEVVNAPEKAEAEKKIEIAPTEAPDVANGTEKAIGPAPAVESQTNGASEEKKIEASDDVASAYEEAKTLKPIEAAVGTESQKDVTSEENKTEAKESTEVKANV</sequence>